<organism evidence="3 4">
    <name type="scientific">Lentinula lateritia</name>
    <dbReference type="NCBI Taxonomy" id="40482"/>
    <lineage>
        <taxon>Eukaryota</taxon>
        <taxon>Fungi</taxon>
        <taxon>Dikarya</taxon>
        <taxon>Basidiomycota</taxon>
        <taxon>Agaricomycotina</taxon>
        <taxon>Agaricomycetes</taxon>
        <taxon>Agaricomycetidae</taxon>
        <taxon>Agaricales</taxon>
        <taxon>Marasmiineae</taxon>
        <taxon>Omphalotaceae</taxon>
        <taxon>Lentinula</taxon>
    </lineage>
</organism>
<name>A0A9W9DD35_9AGAR</name>
<dbReference type="EMBL" id="JANVFS010000060">
    <property type="protein sequence ID" value="KAJ4464295.1"/>
    <property type="molecule type" value="Genomic_DNA"/>
</dbReference>
<evidence type="ECO:0000313" key="4">
    <source>
        <dbReference type="Proteomes" id="UP001150238"/>
    </source>
</evidence>
<gene>
    <name evidence="3" type="ORF">C8J55DRAFT_285229</name>
</gene>
<proteinExistence type="predicted"/>
<dbReference type="Proteomes" id="UP001150238">
    <property type="component" value="Unassembled WGS sequence"/>
</dbReference>
<evidence type="ECO:0000313" key="3">
    <source>
        <dbReference type="EMBL" id="KAJ4464295.1"/>
    </source>
</evidence>
<evidence type="ECO:0000256" key="1">
    <source>
        <dbReference type="SAM" id="MobiDB-lite"/>
    </source>
</evidence>
<sequence>MLHKVTSSIYQTLFIFILLSDGIATIMALPLLPVSWSALQLERRVTREKNFALHIKIGRIVPNSDGKTWTWILSSSSSRLFGEESLAFCIGGKDCFAVWPTTKAALLPLSAFKVNVPIFPSGAISYNKLSPLGGKVYFKSSYSKYNHLPEKSTTLKLLEDIDEIAKQTKFSITDDISYVSASLALFKNQGVLDDPDQMQKDWDEYKGQVEQDRKKQHEKGQHEKEQHEKEQHEKEEEAKAARQGNMGLNFILHP</sequence>
<comment type="caution">
    <text evidence="3">The sequence shown here is derived from an EMBL/GenBank/DDBJ whole genome shotgun (WGS) entry which is preliminary data.</text>
</comment>
<keyword evidence="2" id="KW-1133">Transmembrane helix</keyword>
<reference evidence="3" key="2">
    <citation type="journal article" date="2023" name="Proc. Natl. Acad. Sci. U.S.A.">
        <title>A global phylogenomic analysis of the shiitake genus Lentinula.</title>
        <authorList>
            <person name="Sierra-Patev S."/>
            <person name="Min B."/>
            <person name="Naranjo-Ortiz M."/>
            <person name="Looney B."/>
            <person name="Konkel Z."/>
            <person name="Slot J.C."/>
            <person name="Sakamoto Y."/>
            <person name="Steenwyk J.L."/>
            <person name="Rokas A."/>
            <person name="Carro J."/>
            <person name="Camarero S."/>
            <person name="Ferreira P."/>
            <person name="Molpeceres G."/>
            <person name="Ruiz-Duenas F.J."/>
            <person name="Serrano A."/>
            <person name="Henrissat B."/>
            <person name="Drula E."/>
            <person name="Hughes K.W."/>
            <person name="Mata J.L."/>
            <person name="Ishikawa N.K."/>
            <person name="Vargas-Isla R."/>
            <person name="Ushijima S."/>
            <person name="Smith C.A."/>
            <person name="Donoghue J."/>
            <person name="Ahrendt S."/>
            <person name="Andreopoulos W."/>
            <person name="He G."/>
            <person name="LaButti K."/>
            <person name="Lipzen A."/>
            <person name="Ng V."/>
            <person name="Riley R."/>
            <person name="Sandor L."/>
            <person name="Barry K."/>
            <person name="Martinez A.T."/>
            <person name="Xiao Y."/>
            <person name="Gibbons J.G."/>
            <person name="Terashima K."/>
            <person name="Grigoriev I.V."/>
            <person name="Hibbett D."/>
        </authorList>
    </citation>
    <scope>NUCLEOTIDE SEQUENCE</scope>
    <source>
        <strain evidence="3">Sp2 HRB7682 ss15</strain>
    </source>
</reference>
<feature type="region of interest" description="Disordered" evidence="1">
    <location>
        <begin position="206"/>
        <end position="254"/>
    </location>
</feature>
<feature type="compositionally biased region" description="Basic and acidic residues" evidence="1">
    <location>
        <begin position="206"/>
        <end position="240"/>
    </location>
</feature>
<accession>A0A9W9DD35</accession>
<feature type="transmembrane region" description="Helical" evidence="2">
    <location>
        <begin position="12"/>
        <end position="39"/>
    </location>
</feature>
<reference evidence="3" key="1">
    <citation type="submission" date="2022-08" db="EMBL/GenBank/DDBJ databases">
        <authorList>
            <consortium name="DOE Joint Genome Institute"/>
            <person name="Min B."/>
            <person name="Riley R."/>
            <person name="Sierra-Patev S."/>
            <person name="Naranjo-Ortiz M."/>
            <person name="Looney B."/>
            <person name="Konkel Z."/>
            <person name="Slot J.C."/>
            <person name="Sakamoto Y."/>
            <person name="Steenwyk J.L."/>
            <person name="Rokas A."/>
            <person name="Carro J."/>
            <person name="Camarero S."/>
            <person name="Ferreira P."/>
            <person name="Molpeceres G."/>
            <person name="Ruiz-Duenas F.J."/>
            <person name="Serrano A."/>
            <person name="Henrissat B."/>
            <person name="Drula E."/>
            <person name="Hughes K.W."/>
            <person name="Mata J.L."/>
            <person name="Ishikawa N.K."/>
            <person name="Vargas-Isla R."/>
            <person name="Ushijima S."/>
            <person name="Smith C.A."/>
            <person name="Ahrendt S."/>
            <person name="Andreopoulos W."/>
            <person name="He G."/>
            <person name="Labutti K."/>
            <person name="Lipzen A."/>
            <person name="Ng V."/>
            <person name="Sandor L."/>
            <person name="Barry K."/>
            <person name="Martinez A.T."/>
            <person name="Xiao Y."/>
            <person name="Gibbons J.G."/>
            <person name="Terashima K."/>
            <person name="Hibbett D.S."/>
            <person name="Grigoriev I.V."/>
        </authorList>
    </citation>
    <scope>NUCLEOTIDE SEQUENCE</scope>
    <source>
        <strain evidence="3">Sp2 HRB7682 ss15</strain>
    </source>
</reference>
<dbReference type="AlphaFoldDB" id="A0A9W9DD35"/>
<keyword evidence="2" id="KW-0472">Membrane</keyword>
<protein>
    <submittedName>
        <fullName evidence="3">Uncharacterized protein</fullName>
    </submittedName>
</protein>
<evidence type="ECO:0000256" key="2">
    <source>
        <dbReference type="SAM" id="Phobius"/>
    </source>
</evidence>
<keyword evidence="2" id="KW-0812">Transmembrane</keyword>